<feature type="domain" description="Response regulatory" evidence="2">
    <location>
        <begin position="5"/>
        <end position="50"/>
    </location>
</feature>
<organism evidence="3 4">
    <name type="scientific">Iodidimonas nitroreducens</name>
    <dbReference type="NCBI Taxonomy" id="1236968"/>
    <lineage>
        <taxon>Bacteria</taxon>
        <taxon>Pseudomonadati</taxon>
        <taxon>Pseudomonadota</taxon>
        <taxon>Alphaproteobacteria</taxon>
        <taxon>Iodidimonadales</taxon>
        <taxon>Iodidimonadaceae</taxon>
        <taxon>Iodidimonas</taxon>
    </lineage>
</organism>
<name>A0A5A7N2A7_9PROT</name>
<comment type="caution">
    <text evidence="3">The sequence shown here is derived from an EMBL/GenBank/DDBJ whole genome shotgun (WGS) entry which is preliminary data.</text>
</comment>
<dbReference type="SUPFAM" id="SSF52172">
    <property type="entry name" value="CheY-like"/>
    <property type="match status" value="1"/>
</dbReference>
<evidence type="ECO:0000313" key="3">
    <source>
        <dbReference type="EMBL" id="GER02422.1"/>
    </source>
</evidence>
<comment type="caution">
    <text evidence="1">Lacks conserved residue(s) required for the propagation of feature annotation.</text>
</comment>
<protein>
    <recommendedName>
        <fullName evidence="2">Response regulatory domain-containing protein</fullName>
    </recommendedName>
</protein>
<evidence type="ECO:0000313" key="4">
    <source>
        <dbReference type="Proteomes" id="UP000324996"/>
    </source>
</evidence>
<dbReference type="InterPro" id="IPR001789">
    <property type="entry name" value="Sig_transdc_resp-reg_receiver"/>
</dbReference>
<reference evidence="3 4" key="1">
    <citation type="submission" date="2019-09" db="EMBL/GenBank/DDBJ databases">
        <title>NBRP : Genome information of microbial organism related human and environment.</title>
        <authorList>
            <person name="Hattori M."/>
            <person name="Oshima K."/>
            <person name="Inaba H."/>
            <person name="Suda W."/>
            <person name="Sakamoto M."/>
            <person name="Iino T."/>
            <person name="Kitahara M."/>
            <person name="Oshida Y."/>
            <person name="Iida T."/>
            <person name="Kudo T."/>
            <person name="Itoh T."/>
            <person name="Ohkuma M."/>
        </authorList>
    </citation>
    <scope>NUCLEOTIDE SEQUENCE [LARGE SCALE GENOMIC DNA]</scope>
    <source>
        <strain evidence="3 4">Q-1</strain>
    </source>
</reference>
<dbReference type="AlphaFoldDB" id="A0A5A7N2A7"/>
<dbReference type="Gene3D" id="3.40.50.2300">
    <property type="match status" value="1"/>
</dbReference>
<proteinExistence type="predicted"/>
<accession>A0A5A7N2A7</accession>
<dbReference type="Proteomes" id="UP000324996">
    <property type="component" value="Unassembled WGS sequence"/>
</dbReference>
<gene>
    <name evidence="3" type="ORF">JCM17846_01040</name>
</gene>
<dbReference type="GO" id="GO:0000160">
    <property type="term" value="P:phosphorelay signal transduction system"/>
    <property type="evidence" value="ECO:0007669"/>
    <property type="project" value="InterPro"/>
</dbReference>
<sequence length="50" mass="5595">MSVKRILLVDDDDDLRSGLAEQLALHEEFEPAEAETATRGIEKAREISLI</sequence>
<dbReference type="EMBL" id="BKCN01000001">
    <property type="protein sequence ID" value="GER02422.1"/>
    <property type="molecule type" value="Genomic_DNA"/>
</dbReference>
<dbReference type="InterPro" id="IPR011006">
    <property type="entry name" value="CheY-like_superfamily"/>
</dbReference>
<keyword evidence="4" id="KW-1185">Reference proteome</keyword>
<evidence type="ECO:0000256" key="1">
    <source>
        <dbReference type="PROSITE-ProRule" id="PRU00169"/>
    </source>
</evidence>
<evidence type="ECO:0000259" key="2">
    <source>
        <dbReference type="PROSITE" id="PS50110"/>
    </source>
</evidence>
<dbReference type="PROSITE" id="PS50110">
    <property type="entry name" value="RESPONSE_REGULATORY"/>
    <property type="match status" value="1"/>
</dbReference>